<dbReference type="Proteomes" id="UP000271573">
    <property type="component" value="Chromosome"/>
</dbReference>
<evidence type="ECO:0000256" key="1">
    <source>
        <dbReference type="SAM" id="Phobius"/>
    </source>
</evidence>
<keyword evidence="3" id="KW-1185">Reference proteome</keyword>
<organism evidence="2 3">
    <name type="scientific">Nocardioides baekrokdamisoli</name>
    <dbReference type="NCBI Taxonomy" id="1804624"/>
    <lineage>
        <taxon>Bacteria</taxon>
        <taxon>Bacillati</taxon>
        <taxon>Actinomycetota</taxon>
        <taxon>Actinomycetes</taxon>
        <taxon>Propionibacteriales</taxon>
        <taxon>Nocardioidaceae</taxon>
        <taxon>Nocardioides</taxon>
    </lineage>
</organism>
<gene>
    <name evidence="2" type="ORF">Back2_18840</name>
</gene>
<accession>A0A3G9IF63</accession>
<keyword evidence="1" id="KW-0472">Membrane</keyword>
<reference evidence="2 3" key="1">
    <citation type="submission" date="2018-11" db="EMBL/GenBank/DDBJ databases">
        <title>Complete genome sequence of Nocardioides baekrokdamisoli strain KCTC 39748.</title>
        <authorList>
            <person name="Kang S.W."/>
            <person name="Lee K.C."/>
            <person name="Kim K.K."/>
            <person name="Kim J.S."/>
            <person name="Kim D.S."/>
            <person name="Ko S.H."/>
            <person name="Yang S.H."/>
            <person name="Shin Y.K."/>
            <person name="Lee J.S."/>
        </authorList>
    </citation>
    <scope>NUCLEOTIDE SEQUENCE [LARGE SCALE GENOMIC DNA]</scope>
    <source>
        <strain evidence="2 3">KCTC 39748</strain>
    </source>
</reference>
<dbReference type="KEGG" id="nbe:Back2_18840"/>
<name>A0A3G9IF63_9ACTN</name>
<evidence type="ECO:0000313" key="2">
    <source>
        <dbReference type="EMBL" id="BBH17597.1"/>
    </source>
</evidence>
<protein>
    <submittedName>
        <fullName evidence="2">Uncharacterized protein</fullName>
    </submittedName>
</protein>
<proteinExistence type="predicted"/>
<keyword evidence="1" id="KW-0812">Transmembrane</keyword>
<keyword evidence="1" id="KW-1133">Transmembrane helix</keyword>
<evidence type="ECO:0000313" key="3">
    <source>
        <dbReference type="Proteomes" id="UP000271573"/>
    </source>
</evidence>
<dbReference type="AlphaFoldDB" id="A0A3G9IF63"/>
<sequence length="144" mass="14873">MIAEVVVAHPARRAADGTLVLTVTIEDVLKGAAKKGPASLVASGTGCASRLLADAQPKDVLLVLGAPRGTQIRLNGAAPTVLVGDQACQVEKVLGKVCEEASTGVVFNKLDPSDPQPWLRIAAPGLAAVIVSVLGLLLLRLRRR</sequence>
<feature type="transmembrane region" description="Helical" evidence="1">
    <location>
        <begin position="118"/>
        <end position="139"/>
    </location>
</feature>
<dbReference type="EMBL" id="AP019307">
    <property type="protein sequence ID" value="BBH17597.1"/>
    <property type="molecule type" value="Genomic_DNA"/>
</dbReference>